<feature type="region of interest" description="Disordered" evidence="1">
    <location>
        <begin position="1"/>
        <end position="21"/>
    </location>
</feature>
<organism evidence="3">
    <name type="scientific">Tanacetum cinerariifolium</name>
    <name type="common">Dalmatian daisy</name>
    <name type="synonym">Chrysanthemum cinerariifolium</name>
    <dbReference type="NCBI Taxonomy" id="118510"/>
    <lineage>
        <taxon>Eukaryota</taxon>
        <taxon>Viridiplantae</taxon>
        <taxon>Streptophyta</taxon>
        <taxon>Embryophyta</taxon>
        <taxon>Tracheophyta</taxon>
        <taxon>Spermatophyta</taxon>
        <taxon>Magnoliopsida</taxon>
        <taxon>eudicotyledons</taxon>
        <taxon>Gunneridae</taxon>
        <taxon>Pentapetalae</taxon>
        <taxon>asterids</taxon>
        <taxon>campanulids</taxon>
        <taxon>Asterales</taxon>
        <taxon>Asteraceae</taxon>
        <taxon>Asteroideae</taxon>
        <taxon>Anthemideae</taxon>
        <taxon>Anthemidinae</taxon>
        <taxon>Tanacetum</taxon>
    </lineage>
</organism>
<dbReference type="PANTHER" id="PTHR31680:SF12">
    <property type="entry name" value="OS11G0587300 PROTEIN"/>
    <property type="match status" value="1"/>
</dbReference>
<name>A0A699TZC6_TANCI</name>
<evidence type="ECO:0000313" key="3">
    <source>
        <dbReference type="EMBL" id="GFD14446.1"/>
    </source>
</evidence>
<comment type="caution">
    <text evidence="3">The sequence shown here is derived from an EMBL/GenBank/DDBJ whole genome shotgun (WGS) entry which is preliminary data.</text>
</comment>
<accession>A0A699TZC6</accession>
<gene>
    <name evidence="3" type="ORF">Tci_886415</name>
</gene>
<dbReference type="AlphaFoldDB" id="A0A699TZC6"/>
<dbReference type="InterPro" id="IPR032795">
    <property type="entry name" value="DUF3741-assoc"/>
</dbReference>
<feature type="compositionally biased region" description="Polar residues" evidence="1">
    <location>
        <begin position="10"/>
        <end position="21"/>
    </location>
</feature>
<dbReference type="Pfam" id="PF14383">
    <property type="entry name" value="VARLMGL"/>
    <property type="match status" value="1"/>
</dbReference>
<feature type="domain" description="DUF3741" evidence="2">
    <location>
        <begin position="90"/>
        <end position="107"/>
    </location>
</feature>
<dbReference type="PANTHER" id="PTHR31680">
    <property type="entry name" value="LONGIFOLIA PROTEIN"/>
    <property type="match status" value="1"/>
</dbReference>
<evidence type="ECO:0000256" key="1">
    <source>
        <dbReference type="SAM" id="MobiDB-lite"/>
    </source>
</evidence>
<evidence type="ECO:0000259" key="2">
    <source>
        <dbReference type="Pfam" id="PF14383"/>
    </source>
</evidence>
<reference evidence="3" key="1">
    <citation type="journal article" date="2019" name="Sci. Rep.">
        <title>Draft genome of Tanacetum cinerariifolium, the natural source of mosquito coil.</title>
        <authorList>
            <person name="Yamashiro T."/>
            <person name="Shiraishi A."/>
            <person name="Satake H."/>
            <person name="Nakayama K."/>
        </authorList>
    </citation>
    <scope>NUCLEOTIDE SEQUENCE</scope>
</reference>
<dbReference type="EMBL" id="BKCJ011279501">
    <property type="protein sequence ID" value="GFD14446.1"/>
    <property type="molecule type" value="Genomic_DNA"/>
</dbReference>
<dbReference type="InterPro" id="IPR033334">
    <property type="entry name" value="LNG1/2"/>
</dbReference>
<feature type="non-terminal residue" evidence="3">
    <location>
        <position position="206"/>
    </location>
</feature>
<protein>
    <submittedName>
        <fullName evidence="3">Protein longifolia 1-like</fullName>
    </submittedName>
</protein>
<proteinExistence type="predicted"/>
<sequence>NSSKLDKNVEANNAKIQSTSRVSSQATFALKDGTKKCSGKTLKEMSRLSLDSRATFDSKGSLRTKDVCLKNSVLSATTESVSVVADGGDKNLQSPSVIARLMGLESLSSPNEKKNSLPVARKPALQRSFSESRVKYIDNNNFQVKKPSQLLKETEEIVVQDKHIVRSIKSESSKANSWRSRTVFDSDDFYPMSIEEQRNDLSTLKQ</sequence>
<dbReference type="GO" id="GO:0051513">
    <property type="term" value="P:regulation of monopolar cell growth"/>
    <property type="evidence" value="ECO:0007669"/>
    <property type="project" value="InterPro"/>
</dbReference>
<feature type="non-terminal residue" evidence="3">
    <location>
        <position position="1"/>
    </location>
</feature>